<keyword evidence="1" id="KW-0812">Transmembrane</keyword>
<protein>
    <submittedName>
        <fullName evidence="2">Uncharacterized protein</fullName>
    </submittedName>
</protein>
<dbReference type="AlphaFoldDB" id="C2KME1"/>
<keyword evidence="1" id="KW-0472">Membrane</keyword>
<evidence type="ECO:0000313" key="2">
    <source>
        <dbReference type="EMBL" id="EEJ41614.1"/>
    </source>
</evidence>
<dbReference type="HOGENOM" id="CLU_2554171_0_0_9"/>
<evidence type="ECO:0000313" key="3">
    <source>
        <dbReference type="Proteomes" id="UP000004283"/>
    </source>
</evidence>
<proteinExistence type="predicted"/>
<reference evidence="2 3" key="1">
    <citation type="submission" date="2009-04" db="EMBL/GenBank/DDBJ databases">
        <authorList>
            <person name="Qin X."/>
            <person name="Bachman B."/>
            <person name="Battles P."/>
            <person name="Bell A."/>
            <person name="Bess C."/>
            <person name="Bickham C."/>
            <person name="Chaboub L."/>
            <person name="Chen D."/>
            <person name="Coyle M."/>
            <person name="Deiros D.R."/>
            <person name="Dinh H."/>
            <person name="Forbes L."/>
            <person name="Fowler G."/>
            <person name="Francisco L."/>
            <person name="Fu Q."/>
            <person name="Gubbala S."/>
            <person name="Hale W."/>
            <person name="Han Y."/>
            <person name="Hemphill L."/>
            <person name="Highlander S.K."/>
            <person name="Hirani K."/>
            <person name="Hogues M."/>
            <person name="Jackson L."/>
            <person name="Jakkamsetti A."/>
            <person name="Javaid M."/>
            <person name="Jiang H."/>
            <person name="Korchina V."/>
            <person name="Kovar C."/>
            <person name="Lara F."/>
            <person name="Lee S."/>
            <person name="Mata R."/>
            <person name="Mathew T."/>
            <person name="Moen C."/>
            <person name="Morales K."/>
            <person name="Munidasa M."/>
            <person name="Nazareth L."/>
            <person name="Ngo R."/>
            <person name="Nguyen L."/>
            <person name="Okwuonu G."/>
            <person name="Ongeri F."/>
            <person name="Patil S."/>
            <person name="Petrosino J."/>
            <person name="Pham C."/>
            <person name="Pham P."/>
            <person name="Pu L.-L."/>
            <person name="Puazo M."/>
            <person name="Raj R."/>
            <person name="Reid J."/>
            <person name="Rouhana J."/>
            <person name="Saada N."/>
            <person name="Shang Y."/>
            <person name="Simmons D."/>
            <person name="Thornton R."/>
            <person name="Warren J."/>
            <person name="Weissenberger G."/>
            <person name="Zhang J."/>
            <person name="Zhang L."/>
            <person name="Zhou C."/>
            <person name="Zhu D."/>
            <person name="Muzny D."/>
            <person name="Worley K."/>
            <person name="Gibbs R."/>
        </authorList>
    </citation>
    <scope>NUCLEOTIDE SEQUENCE [LARGE SCALE GENOMIC DNA]</scope>
    <source>
        <strain evidence="2 3">ATCC 19254</strain>
    </source>
</reference>
<keyword evidence="1" id="KW-1133">Transmembrane helix</keyword>
<organism evidence="2 3">
    <name type="scientific">Leuconostoc mesenteroides subsp. cremoris ATCC 19254</name>
    <dbReference type="NCBI Taxonomy" id="586220"/>
    <lineage>
        <taxon>Bacteria</taxon>
        <taxon>Bacillati</taxon>
        <taxon>Bacillota</taxon>
        <taxon>Bacilli</taxon>
        <taxon>Lactobacillales</taxon>
        <taxon>Lactobacillaceae</taxon>
        <taxon>Leuconostoc</taxon>
    </lineage>
</organism>
<feature type="transmembrane region" description="Helical" evidence="1">
    <location>
        <begin position="28"/>
        <end position="46"/>
    </location>
</feature>
<gene>
    <name evidence="2" type="ORF">HMPREF0555_1807</name>
</gene>
<name>C2KME1_LEUMC</name>
<dbReference type="EMBL" id="ACKV01000119">
    <property type="protein sequence ID" value="EEJ41614.1"/>
    <property type="molecule type" value="Genomic_DNA"/>
</dbReference>
<feature type="transmembrane region" description="Helical" evidence="1">
    <location>
        <begin position="58"/>
        <end position="74"/>
    </location>
</feature>
<dbReference type="Proteomes" id="UP000004283">
    <property type="component" value="Unassembled WGS sequence"/>
</dbReference>
<evidence type="ECO:0000256" key="1">
    <source>
        <dbReference type="SAM" id="Phobius"/>
    </source>
</evidence>
<accession>C2KME1</accession>
<comment type="caution">
    <text evidence="2">The sequence shown here is derived from an EMBL/GenBank/DDBJ whole genome shotgun (WGS) entry which is preliminary data.</text>
</comment>
<sequence>MSFENIPTDFQKIIYFLNTSISELSDNLFSPLFVSGLYYLADSYYYIKINTTKIHQKLRHIVFFAIYILLTFVVKSDNNCFN</sequence>